<sequence>MTDIHAERLFTGTQWITDVTVTGGDRIDTIDSGRSPSAVSYPLVLPGLIDVGVWAEGYLEGPTSREHPFVPEEAFIALCRSHGVTSVVDTGSSCSVGRWLIGQHEINAVSSLGRVSSSPTRRCDHVVDAGHVSELASALQTLGAACLVIAEPDAVDVSGISGPVVLTRERGGMTVPGFFVHRGDREWVSPQIIACSLWTVEGMLNGPDATLGRAFLPYLKHFAGEGNFMARRIARGVLKKLYGERRVEDLDGWPDAAIKSRPDSQLLASSGAGAAGVVPGLGLWDELAALERHIGFEAALRTATSNPAAAIPALNSGVIEPGARMDLLLCDGDAASIAELREHMSAIVVAGAVSTIQAEKESAQNYCLAADRRAL</sequence>
<accession>A0A1Q5PZV4</accession>
<dbReference type="AlphaFoldDB" id="A0A1Q5PZV4"/>
<gene>
    <name evidence="1" type="ORF">BSZ39_10975</name>
</gene>
<dbReference type="EMBL" id="MQVR01000082">
    <property type="protein sequence ID" value="OKL53161.1"/>
    <property type="molecule type" value="Genomic_DNA"/>
</dbReference>
<dbReference type="InterPro" id="IPR011059">
    <property type="entry name" value="Metal-dep_hydrolase_composite"/>
</dbReference>
<comment type="caution">
    <text evidence="1">The sequence shown here is derived from an EMBL/GenBank/DDBJ whole genome shotgun (WGS) entry which is preliminary data.</text>
</comment>
<dbReference type="RefSeq" id="WP_073717375.1">
    <property type="nucleotide sequence ID" value="NZ_MQVR01000082.1"/>
</dbReference>
<dbReference type="OrthoDB" id="3514520at2"/>
<organism evidence="1 2">
    <name type="scientific">Bowdeniella nasicola</name>
    <dbReference type="NCBI Taxonomy" id="208480"/>
    <lineage>
        <taxon>Bacteria</taxon>
        <taxon>Bacillati</taxon>
        <taxon>Actinomycetota</taxon>
        <taxon>Actinomycetes</taxon>
        <taxon>Actinomycetales</taxon>
        <taxon>Actinomycetaceae</taxon>
        <taxon>Bowdeniella</taxon>
    </lineage>
</organism>
<name>A0A1Q5PZV4_9ACTO</name>
<protein>
    <recommendedName>
        <fullName evidence="3">Amidohydrolase-related domain-containing protein</fullName>
    </recommendedName>
</protein>
<dbReference type="Gene3D" id="2.30.40.10">
    <property type="entry name" value="Urease, subunit C, domain 1"/>
    <property type="match status" value="1"/>
</dbReference>
<keyword evidence="2" id="KW-1185">Reference proteome</keyword>
<reference evidence="2" key="1">
    <citation type="submission" date="2016-12" db="EMBL/GenBank/DDBJ databases">
        <authorList>
            <person name="Meng X."/>
        </authorList>
    </citation>
    <scope>NUCLEOTIDE SEQUENCE [LARGE SCALE GENOMIC DNA]</scope>
    <source>
        <strain evidence="2">DSM 19116</strain>
    </source>
</reference>
<proteinExistence type="predicted"/>
<evidence type="ECO:0000313" key="1">
    <source>
        <dbReference type="EMBL" id="OKL53161.1"/>
    </source>
</evidence>
<dbReference type="GO" id="GO:0016810">
    <property type="term" value="F:hydrolase activity, acting on carbon-nitrogen (but not peptide) bonds"/>
    <property type="evidence" value="ECO:0007669"/>
    <property type="project" value="InterPro"/>
</dbReference>
<evidence type="ECO:0000313" key="2">
    <source>
        <dbReference type="Proteomes" id="UP000185628"/>
    </source>
</evidence>
<evidence type="ECO:0008006" key="3">
    <source>
        <dbReference type="Google" id="ProtNLM"/>
    </source>
</evidence>
<dbReference type="Proteomes" id="UP000185628">
    <property type="component" value="Unassembled WGS sequence"/>
</dbReference>